<sequence length="339" mass="36951">MEDKVILNDVSGAARPGELLMITGPSGAGKSTFLDCISGQNSAVEGSITVNGAGGARLEQVPQHLGRRAQAVVICDGDPHKPVAAPSSELYTLFDTLCLLSEGATVCRGKAAHAVDYFARLGYQCPGFVSPSDYFMRQLEVLGKDKDEEGAKRVQMLKDEWVKHQEQQGSRDVFFEADDATAQPLDHKNYQDGRLETLGQVAVISSYNVNINELPLQIFLPFVLFVPAYFLIGIGHGAATYISLQLLVVLVNFAAIRLEYMVSYDAPKYCIWTQYISPINIPCDVDAESCVARMGDQVLDVYSMNGASTMTDGFILLALDLVLRLIGFVALWANVKGKK</sequence>
<dbReference type="PANTHER" id="PTHR48041:SF139">
    <property type="entry name" value="PROTEIN SCARLET"/>
    <property type="match status" value="1"/>
</dbReference>
<dbReference type="eggNOG" id="KOG0061">
    <property type="taxonomic scope" value="Eukaryota"/>
</dbReference>
<organism evidence="10 11">
    <name type="scientific">Globisporangium ultimum (strain ATCC 200006 / CBS 805.95 / DAOM BR144)</name>
    <name type="common">Pythium ultimum</name>
    <dbReference type="NCBI Taxonomy" id="431595"/>
    <lineage>
        <taxon>Eukaryota</taxon>
        <taxon>Sar</taxon>
        <taxon>Stramenopiles</taxon>
        <taxon>Oomycota</taxon>
        <taxon>Peronosporomycetes</taxon>
        <taxon>Pythiales</taxon>
        <taxon>Pythiaceae</taxon>
        <taxon>Globisporangium</taxon>
    </lineage>
</organism>
<dbReference type="HOGENOM" id="CLU_820115_0_0_1"/>
<evidence type="ECO:0000256" key="4">
    <source>
        <dbReference type="ARBA" id="ARBA00022741"/>
    </source>
</evidence>
<dbReference type="Pfam" id="PF00005">
    <property type="entry name" value="ABC_tran"/>
    <property type="match status" value="1"/>
</dbReference>
<dbReference type="Pfam" id="PF19055">
    <property type="entry name" value="ABC2_membrane_7"/>
    <property type="match status" value="1"/>
</dbReference>
<evidence type="ECO:0000256" key="8">
    <source>
        <dbReference type="SAM" id="Phobius"/>
    </source>
</evidence>
<dbReference type="EnsemblProtists" id="PYU1_T008878">
    <property type="protein sequence ID" value="PYU1_T008878"/>
    <property type="gene ID" value="PYU1_G008860"/>
</dbReference>
<evidence type="ECO:0000256" key="2">
    <source>
        <dbReference type="ARBA" id="ARBA00022448"/>
    </source>
</evidence>
<dbReference type="InterPro" id="IPR027417">
    <property type="entry name" value="P-loop_NTPase"/>
</dbReference>
<dbReference type="GO" id="GO:0005524">
    <property type="term" value="F:ATP binding"/>
    <property type="evidence" value="ECO:0007669"/>
    <property type="project" value="UniProtKB-KW"/>
</dbReference>
<keyword evidence="6 8" id="KW-1133">Transmembrane helix</keyword>
<keyword evidence="11" id="KW-1185">Reference proteome</keyword>
<dbReference type="VEuPathDB" id="FungiDB:PYU1_G008860"/>
<comment type="subcellular location">
    <subcellularLocation>
        <location evidence="1">Membrane</location>
        <topology evidence="1">Multi-pass membrane protein</topology>
    </subcellularLocation>
</comment>
<keyword evidence="7 8" id="KW-0472">Membrane</keyword>
<keyword evidence="2" id="KW-0813">Transport</keyword>
<dbReference type="GO" id="GO:0140359">
    <property type="term" value="F:ABC-type transporter activity"/>
    <property type="evidence" value="ECO:0007669"/>
    <property type="project" value="InterPro"/>
</dbReference>
<name>K3WV81_GLOUD</name>
<keyword evidence="3 8" id="KW-0812">Transmembrane</keyword>
<protein>
    <recommendedName>
        <fullName evidence="9">AAA+ ATPase domain-containing protein</fullName>
    </recommendedName>
</protein>
<accession>K3WV81</accession>
<dbReference type="InParanoid" id="K3WV81"/>
<dbReference type="SMART" id="SM00382">
    <property type="entry name" value="AAA"/>
    <property type="match status" value="1"/>
</dbReference>
<reference evidence="10" key="3">
    <citation type="submission" date="2015-02" db="UniProtKB">
        <authorList>
            <consortium name="EnsemblProtists"/>
        </authorList>
    </citation>
    <scope>IDENTIFICATION</scope>
    <source>
        <strain evidence="10">DAOM BR144</strain>
    </source>
</reference>
<dbReference type="Proteomes" id="UP000019132">
    <property type="component" value="Unassembled WGS sequence"/>
</dbReference>
<evidence type="ECO:0000256" key="5">
    <source>
        <dbReference type="ARBA" id="ARBA00022840"/>
    </source>
</evidence>
<evidence type="ECO:0000256" key="3">
    <source>
        <dbReference type="ARBA" id="ARBA00022692"/>
    </source>
</evidence>
<evidence type="ECO:0000313" key="10">
    <source>
        <dbReference type="EnsemblProtists" id="PYU1_T008878"/>
    </source>
</evidence>
<dbReference type="PANTHER" id="PTHR48041">
    <property type="entry name" value="ABC TRANSPORTER G FAMILY MEMBER 28"/>
    <property type="match status" value="1"/>
</dbReference>
<evidence type="ECO:0000256" key="1">
    <source>
        <dbReference type="ARBA" id="ARBA00004141"/>
    </source>
</evidence>
<dbReference type="InterPro" id="IPR050352">
    <property type="entry name" value="ABCG_transporters"/>
</dbReference>
<keyword evidence="4" id="KW-0547">Nucleotide-binding</keyword>
<dbReference type="EMBL" id="GL376558">
    <property type="status" value="NOT_ANNOTATED_CDS"/>
    <property type="molecule type" value="Genomic_DNA"/>
</dbReference>
<evidence type="ECO:0000256" key="7">
    <source>
        <dbReference type="ARBA" id="ARBA00023136"/>
    </source>
</evidence>
<reference evidence="11" key="2">
    <citation type="submission" date="2010-04" db="EMBL/GenBank/DDBJ databases">
        <authorList>
            <person name="Buell R."/>
            <person name="Hamilton J."/>
            <person name="Hostetler J."/>
        </authorList>
    </citation>
    <scope>NUCLEOTIDE SEQUENCE [LARGE SCALE GENOMIC DNA]</scope>
    <source>
        <strain evidence="11">DAOM:BR144</strain>
    </source>
</reference>
<feature type="transmembrane region" description="Helical" evidence="8">
    <location>
        <begin position="239"/>
        <end position="258"/>
    </location>
</feature>
<proteinExistence type="predicted"/>
<dbReference type="GO" id="GO:0016020">
    <property type="term" value="C:membrane"/>
    <property type="evidence" value="ECO:0007669"/>
    <property type="project" value="UniProtKB-SubCell"/>
</dbReference>
<keyword evidence="5" id="KW-0067">ATP-binding</keyword>
<dbReference type="Gene3D" id="3.40.50.300">
    <property type="entry name" value="P-loop containing nucleotide triphosphate hydrolases"/>
    <property type="match status" value="1"/>
</dbReference>
<dbReference type="SUPFAM" id="SSF52540">
    <property type="entry name" value="P-loop containing nucleoside triphosphate hydrolases"/>
    <property type="match status" value="1"/>
</dbReference>
<feature type="transmembrane region" description="Helical" evidence="8">
    <location>
        <begin position="314"/>
        <end position="335"/>
    </location>
</feature>
<feature type="domain" description="AAA+ ATPase" evidence="9">
    <location>
        <begin position="16"/>
        <end position="230"/>
    </location>
</feature>
<dbReference type="STRING" id="431595.K3WV81"/>
<dbReference type="InterPro" id="IPR003593">
    <property type="entry name" value="AAA+_ATPase"/>
</dbReference>
<dbReference type="GO" id="GO:0016887">
    <property type="term" value="F:ATP hydrolysis activity"/>
    <property type="evidence" value="ECO:0007669"/>
    <property type="project" value="InterPro"/>
</dbReference>
<dbReference type="AlphaFoldDB" id="K3WV81"/>
<evidence type="ECO:0000313" key="11">
    <source>
        <dbReference type="Proteomes" id="UP000019132"/>
    </source>
</evidence>
<dbReference type="InterPro" id="IPR003439">
    <property type="entry name" value="ABC_transporter-like_ATP-bd"/>
</dbReference>
<reference evidence="11" key="1">
    <citation type="journal article" date="2010" name="Genome Biol.">
        <title>Genome sequence of the necrotrophic plant pathogen Pythium ultimum reveals original pathogenicity mechanisms and effector repertoire.</title>
        <authorList>
            <person name="Levesque C.A."/>
            <person name="Brouwer H."/>
            <person name="Cano L."/>
            <person name="Hamilton J.P."/>
            <person name="Holt C."/>
            <person name="Huitema E."/>
            <person name="Raffaele S."/>
            <person name="Robideau G.P."/>
            <person name="Thines M."/>
            <person name="Win J."/>
            <person name="Zerillo M.M."/>
            <person name="Beakes G.W."/>
            <person name="Boore J.L."/>
            <person name="Busam D."/>
            <person name="Dumas B."/>
            <person name="Ferriera S."/>
            <person name="Fuerstenberg S.I."/>
            <person name="Gachon C.M."/>
            <person name="Gaulin E."/>
            <person name="Govers F."/>
            <person name="Grenville-Briggs L."/>
            <person name="Horner N."/>
            <person name="Hostetler J."/>
            <person name="Jiang R.H."/>
            <person name="Johnson J."/>
            <person name="Krajaejun T."/>
            <person name="Lin H."/>
            <person name="Meijer H.J."/>
            <person name="Moore B."/>
            <person name="Morris P."/>
            <person name="Phuntmart V."/>
            <person name="Puiu D."/>
            <person name="Shetty J."/>
            <person name="Stajich J.E."/>
            <person name="Tripathy S."/>
            <person name="Wawra S."/>
            <person name="van West P."/>
            <person name="Whitty B.R."/>
            <person name="Coutinho P.M."/>
            <person name="Henrissat B."/>
            <person name="Martin F."/>
            <person name="Thomas P.D."/>
            <person name="Tyler B.M."/>
            <person name="De Vries R.P."/>
            <person name="Kamoun S."/>
            <person name="Yandell M."/>
            <person name="Tisserat N."/>
            <person name="Buell C.R."/>
        </authorList>
    </citation>
    <scope>NUCLEOTIDE SEQUENCE</scope>
    <source>
        <strain evidence="11">DAOM:BR144</strain>
    </source>
</reference>
<evidence type="ECO:0000259" key="9">
    <source>
        <dbReference type="SMART" id="SM00382"/>
    </source>
</evidence>
<dbReference type="InterPro" id="IPR043926">
    <property type="entry name" value="ABCG_dom"/>
</dbReference>
<evidence type="ECO:0000256" key="6">
    <source>
        <dbReference type="ARBA" id="ARBA00022989"/>
    </source>
</evidence>